<evidence type="ECO:0000256" key="1">
    <source>
        <dbReference type="ARBA" id="ARBA00022679"/>
    </source>
</evidence>
<evidence type="ECO:0000256" key="2">
    <source>
        <dbReference type="ARBA" id="ARBA00022777"/>
    </source>
</evidence>
<dbReference type="GO" id="GO:0016301">
    <property type="term" value="F:kinase activity"/>
    <property type="evidence" value="ECO:0007669"/>
    <property type="project" value="UniProtKB-KW"/>
</dbReference>
<keyword evidence="1" id="KW-0808">Transferase</keyword>
<dbReference type="AlphaFoldDB" id="A0A841ASR1"/>
<keyword evidence="2 6" id="KW-0418">Kinase</keyword>
<feature type="transmembrane region" description="Helical" evidence="4">
    <location>
        <begin position="90"/>
        <end position="115"/>
    </location>
</feature>
<dbReference type="PANTHER" id="PTHR24421:SF61">
    <property type="entry name" value="OXYGEN SENSOR HISTIDINE KINASE NREB"/>
    <property type="match status" value="1"/>
</dbReference>
<gene>
    <name evidence="6" type="ORF">HD599_002762</name>
</gene>
<proteinExistence type="predicted"/>
<dbReference type="RefSeq" id="WP_184238567.1">
    <property type="nucleotide sequence ID" value="NZ_JACHMJ010000001.1"/>
</dbReference>
<protein>
    <submittedName>
        <fullName evidence="6">Signal transduction histidine kinase</fullName>
    </submittedName>
</protein>
<evidence type="ECO:0000256" key="3">
    <source>
        <dbReference type="ARBA" id="ARBA00023012"/>
    </source>
</evidence>
<keyword evidence="4" id="KW-1133">Transmembrane helix</keyword>
<keyword evidence="3" id="KW-0902">Two-component regulatory system</keyword>
<feature type="transmembrane region" description="Helical" evidence="4">
    <location>
        <begin position="46"/>
        <end position="69"/>
    </location>
</feature>
<keyword evidence="4" id="KW-0472">Membrane</keyword>
<evidence type="ECO:0000313" key="6">
    <source>
        <dbReference type="EMBL" id="MBB5844439.1"/>
    </source>
</evidence>
<dbReference type="SUPFAM" id="SSF55874">
    <property type="entry name" value="ATPase domain of HSP90 chaperone/DNA topoisomerase II/histidine kinase"/>
    <property type="match status" value="1"/>
</dbReference>
<dbReference type="EMBL" id="JACHMJ010000001">
    <property type="protein sequence ID" value="MBB5844439.1"/>
    <property type="molecule type" value="Genomic_DNA"/>
</dbReference>
<keyword evidence="7" id="KW-1185">Reference proteome</keyword>
<dbReference type="Pfam" id="PF02518">
    <property type="entry name" value="HATPase_c"/>
    <property type="match status" value="1"/>
</dbReference>
<evidence type="ECO:0000256" key="4">
    <source>
        <dbReference type="SAM" id="Phobius"/>
    </source>
</evidence>
<feature type="domain" description="Histidine kinase/HSP90-like ATPase" evidence="5">
    <location>
        <begin position="283"/>
        <end position="371"/>
    </location>
</feature>
<dbReference type="InterPro" id="IPR003594">
    <property type="entry name" value="HATPase_dom"/>
</dbReference>
<dbReference type="InterPro" id="IPR050482">
    <property type="entry name" value="Sensor_HK_TwoCompSys"/>
</dbReference>
<evidence type="ECO:0000259" key="5">
    <source>
        <dbReference type="Pfam" id="PF02518"/>
    </source>
</evidence>
<dbReference type="PANTHER" id="PTHR24421">
    <property type="entry name" value="NITRATE/NITRITE SENSOR PROTEIN NARX-RELATED"/>
    <property type="match status" value="1"/>
</dbReference>
<evidence type="ECO:0000313" key="7">
    <source>
        <dbReference type="Proteomes" id="UP000536685"/>
    </source>
</evidence>
<dbReference type="CDD" id="cd16917">
    <property type="entry name" value="HATPase_UhpB-NarQ-NarX-like"/>
    <property type="match status" value="1"/>
</dbReference>
<accession>A0A841ASR1</accession>
<keyword evidence="4" id="KW-0812">Transmembrane</keyword>
<organism evidence="6 7">
    <name type="scientific">Conyzicola lurida</name>
    <dbReference type="NCBI Taxonomy" id="1172621"/>
    <lineage>
        <taxon>Bacteria</taxon>
        <taxon>Bacillati</taxon>
        <taxon>Actinomycetota</taxon>
        <taxon>Actinomycetes</taxon>
        <taxon>Micrococcales</taxon>
        <taxon>Microbacteriaceae</taxon>
        <taxon>Conyzicola</taxon>
    </lineage>
</organism>
<name>A0A841ASR1_9MICO</name>
<comment type="caution">
    <text evidence="6">The sequence shown here is derived from an EMBL/GenBank/DDBJ whole genome shotgun (WGS) entry which is preliminary data.</text>
</comment>
<dbReference type="InterPro" id="IPR036890">
    <property type="entry name" value="HATPase_C_sf"/>
</dbReference>
<dbReference type="Proteomes" id="UP000536685">
    <property type="component" value="Unassembled WGS sequence"/>
</dbReference>
<sequence>MIALVCLTAALSLILLLQSVAPTVLLWPAMIGLLPIFAALWLLENYRSWFFSVTYLLIGTVSLYWVVLVGSAQFPGEATTDSFIFTMAKIALIFVGGTGFGVLRVIAWSAAGFVLGESATVAAALQTGAIITPDVTATVVFIGVVLLLAIIGLSRQRVQRAQPGLHRAARDEHLSDIRHQLELRAAAMMHDTILNHLAAVSASPDGELRPELRDRVERDLGILVGEEWLVDDNTDEDAAGHDGWSASRLFQSIDEARDLGLEVVLTGDRNAISRLTAPRRLAVALAVKQCLVNVVKHAGTDRAEVVIYGAGTEITVMVIDGGKGFIERETSVDRLGLRQSVRRRIESVGGTVQVWSTPGTGTSVLISLPVSESDPVLEAAS</sequence>
<dbReference type="GO" id="GO:0000160">
    <property type="term" value="P:phosphorelay signal transduction system"/>
    <property type="evidence" value="ECO:0007669"/>
    <property type="project" value="UniProtKB-KW"/>
</dbReference>
<reference evidence="6 7" key="1">
    <citation type="submission" date="2020-08" db="EMBL/GenBank/DDBJ databases">
        <title>Sequencing the genomes of 1000 actinobacteria strains.</title>
        <authorList>
            <person name="Klenk H.-P."/>
        </authorList>
    </citation>
    <scope>NUCLEOTIDE SEQUENCE [LARGE SCALE GENOMIC DNA]</scope>
    <source>
        <strain evidence="6 7">DSM 105784</strain>
    </source>
</reference>
<feature type="transmembrane region" description="Helical" evidence="4">
    <location>
        <begin position="135"/>
        <end position="153"/>
    </location>
</feature>
<dbReference type="Gene3D" id="3.30.565.10">
    <property type="entry name" value="Histidine kinase-like ATPase, C-terminal domain"/>
    <property type="match status" value="1"/>
</dbReference>